<protein>
    <recommendedName>
        <fullName evidence="5">Pentapeptide MXKDX repeat protein</fullName>
    </recommendedName>
</protein>
<feature type="compositionally biased region" description="Polar residues" evidence="1">
    <location>
        <begin position="60"/>
        <end position="69"/>
    </location>
</feature>
<feature type="compositionally biased region" description="Low complexity" evidence="1">
    <location>
        <begin position="73"/>
        <end position="83"/>
    </location>
</feature>
<feature type="chain" id="PRO_5020558178" description="Pentapeptide MXKDX repeat protein" evidence="2">
    <location>
        <begin position="23"/>
        <end position="100"/>
    </location>
</feature>
<dbReference type="Proteomes" id="UP000295110">
    <property type="component" value="Unassembled WGS sequence"/>
</dbReference>
<evidence type="ECO:0008006" key="5">
    <source>
        <dbReference type="Google" id="ProtNLM"/>
    </source>
</evidence>
<dbReference type="AlphaFoldDB" id="A0A4R3UU28"/>
<organism evidence="3 4">
    <name type="scientific">Roseateles saccharophilus</name>
    <name type="common">Pseudomonas saccharophila</name>
    <dbReference type="NCBI Taxonomy" id="304"/>
    <lineage>
        <taxon>Bacteria</taxon>
        <taxon>Pseudomonadati</taxon>
        <taxon>Pseudomonadota</taxon>
        <taxon>Betaproteobacteria</taxon>
        <taxon>Burkholderiales</taxon>
        <taxon>Sphaerotilaceae</taxon>
        <taxon>Roseateles</taxon>
    </lineage>
</organism>
<name>A0A4R3UU28_ROSSA</name>
<keyword evidence="4" id="KW-1185">Reference proteome</keyword>
<comment type="caution">
    <text evidence="3">The sequence shown here is derived from an EMBL/GenBank/DDBJ whole genome shotgun (WGS) entry which is preliminary data.</text>
</comment>
<dbReference type="OrthoDB" id="9156722at2"/>
<dbReference type="RefSeq" id="WP_132572810.1">
    <property type="nucleotide sequence ID" value="NZ_CBCSGL010000012.1"/>
</dbReference>
<accession>A0A4R3UU28</accession>
<evidence type="ECO:0000256" key="1">
    <source>
        <dbReference type="SAM" id="MobiDB-lite"/>
    </source>
</evidence>
<feature type="region of interest" description="Disordered" evidence="1">
    <location>
        <begin position="38"/>
        <end position="100"/>
    </location>
</feature>
<feature type="compositionally biased region" description="Basic residues" evidence="1">
    <location>
        <begin position="84"/>
        <end position="100"/>
    </location>
</feature>
<evidence type="ECO:0000313" key="4">
    <source>
        <dbReference type="Proteomes" id="UP000295110"/>
    </source>
</evidence>
<feature type="signal peptide" evidence="2">
    <location>
        <begin position="1"/>
        <end position="22"/>
    </location>
</feature>
<sequence length="100" mass="10182">MKNLHTLSFVLAVAAFAVPALAQERAASAPMPAMAASMPMTSGDCAKSAMKRHDHGAERNTGTSATATTMPCAADGAASSASTSKKKAGHDHAKFHKNQG</sequence>
<evidence type="ECO:0000313" key="3">
    <source>
        <dbReference type="EMBL" id="TCU94622.1"/>
    </source>
</evidence>
<dbReference type="EMBL" id="SMBU01000016">
    <property type="protein sequence ID" value="TCU94622.1"/>
    <property type="molecule type" value="Genomic_DNA"/>
</dbReference>
<reference evidence="3 4" key="1">
    <citation type="submission" date="2019-03" db="EMBL/GenBank/DDBJ databases">
        <title>Genomic Encyclopedia of Type Strains, Phase IV (KMG-IV): sequencing the most valuable type-strain genomes for metagenomic binning, comparative biology and taxonomic classification.</title>
        <authorList>
            <person name="Goeker M."/>
        </authorList>
    </citation>
    <scope>NUCLEOTIDE SEQUENCE [LARGE SCALE GENOMIC DNA]</scope>
    <source>
        <strain evidence="3 4">DSM 654</strain>
    </source>
</reference>
<keyword evidence="2" id="KW-0732">Signal</keyword>
<evidence type="ECO:0000256" key="2">
    <source>
        <dbReference type="SAM" id="SignalP"/>
    </source>
</evidence>
<proteinExistence type="predicted"/>
<gene>
    <name evidence="3" type="ORF">EV671_101644</name>
</gene>